<evidence type="ECO:0000313" key="3">
    <source>
        <dbReference type="EMBL" id="PVX72792.1"/>
    </source>
</evidence>
<evidence type="ECO:0000313" key="4">
    <source>
        <dbReference type="Proteomes" id="UP000245712"/>
    </source>
</evidence>
<keyword evidence="1" id="KW-0808">Transferase</keyword>
<evidence type="ECO:0000256" key="2">
    <source>
        <dbReference type="SAM" id="MobiDB-lite"/>
    </source>
</evidence>
<accession>A0ABX5KD80</accession>
<dbReference type="InterPro" id="IPR003673">
    <property type="entry name" value="CoA-Trfase_fam_III"/>
</dbReference>
<dbReference type="RefSeq" id="WP_116613959.1">
    <property type="nucleotide sequence ID" value="NZ_QEOB01000023.1"/>
</dbReference>
<comment type="caution">
    <text evidence="3">The sequence shown here is derived from an EMBL/GenBank/DDBJ whole genome shotgun (WGS) entry which is preliminary data.</text>
</comment>
<dbReference type="InterPro" id="IPR023606">
    <property type="entry name" value="CoA-Trfase_III_dom_1_sf"/>
</dbReference>
<dbReference type="EMBL" id="QEOB01000023">
    <property type="protein sequence ID" value="PVX72792.1"/>
    <property type="molecule type" value="Genomic_DNA"/>
</dbReference>
<dbReference type="Gene3D" id="3.40.50.10540">
    <property type="entry name" value="Crotonobetainyl-coa:carnitine coa-transferase, domain 1"/>
    <property type="match status" value="1"/>
</dbReference>
<keyword evidence="4" id="KW-1185">Reference proteome</keyword>
<proteinExistence type="predicted"/>
<feature type="region of interest" description="Disordered" evidence="2">
    <location>
        <begin position="389"/>
        <end position="408"/>
    </location>
</feature>
<dbReference type="InterPro" id="IPR044855">
    <property type="entry name" value="CoA-Trfase_III_dom3_sf"/>
</dbReference>
<dbReference type="Proteomes" id="UP000245712">
    <property type="component" value="Unassembled WGS sequence"/>
</dbReference>
<dbReference type="SUPFAM" id="SSF89796">
    <property type="entry name" value="CoA-transferase family III (CaiB/BaiF)"/>
    <property type="match status" value="1"/>
</dbReference>
<gene>
    <name evidence="3" type="ORF">C7402_12331</name>
</gene>
<organism evidence="3 4">
    <name type="scientific">Paraburkholderia unamae</name>
    <dbReference type="NCBI Taxonomy" id="219649"/>
    <lineage>
        <taxon>Bacteria</taxon>
        <taxon>Pseudomonadati</taxon>
        <taxon>Pseudomonadota</taxon>
        <taxon>Betaproteobacteria</taxon>
        <taxon>Burkholderiales</taxon>
        <taxon>Burkholderiaceae</taxon>
        <taxon>Paraburkholderia</taxon>
    </lineage>
</organism>
<dbReference type="Gene3D" id="3.30.1540.10">
    <property type="entry name" value="formyl-coa transferase, domain 3"/>
    <property type="match status" value="1"/>
</dbReference>
<dbReference type="InterPro" id="IPR050483">
    <property type="entry name" value="CoA-transferase_III_domain"/>
</dbReference>
<dbReference type="PANTHER" id="PTHR48207">
    <property type="entry name" value="SUCCINATE--HYDROXYMETHYLGLUTARATE COA-TRANSFERASE"/>
    <property type="match status" value="1"/>
</dbReference>
<dbReference type="PANTHER" id="PTHR48207:SF3">
    <property type="entry name" value="SUCCINATE--HYDROXYMETHYLGLUTARATE COA-TRANSFERASE"/>
    <property type="match status" value="1"/>
</dbReference>
<dbReference type="NCBIfam" id="NF008511">
    <property type="entry name" value="PRK11430.1"/>
    <property type="match status" value="1"/>
</dbReference>
<protein>
    <submittedName>
        <fullName evidence="3">CoA:oxalate CoA-transferase</fullName>
    </submittedName>
</protein>
<reference evidence="3 4" key="1">
    <citation type="submission" date="2018-05" db="EMBL/GenBank/DDBJ databases">
        <title>Genomic Encyclopedia of Type Strains, Phase IV (KMG-V): Genome sequencing to study the core and pangenomes of soil and plant-associated prokaryotes.</title>
        <authorList>
            <person name="Whitman W."/>
        </authorList>
    </citation>
    <scope>NUCLEOTIDE SEQUENCE [LARGE SCALE GENOMIC DNA]</scope>
    <source>
        <strain evidence="3 4">SCZa-39</strain>
    </source>
</reference>
<sequence length="408" mass="43974">METTTTHARIAGPFSDLLVIDLTHVLNGPFGTNLLADLGARVIKIERPGHGDDTRLYGPFVGDQSLYFSFLNRGKESIVLDLKAEPDRLVFLDMVRQADVLAENFRPGTMERLGFSYDALSAINPRLVYASSSGFGQTGPMAAWPAYDTIVQGMSGILEATGFPDGPPTRVGTSLSDLCGGVYLFCGIASALYDRQKTGKGAQVDIAMFDATIAFLEHGLMSYVATGVAPARIGNRHPYMAPFDVFDTQDRPLVICCGNDELFQQLCAAIGREPLAGDARFATNRDRMDHVADLKHELEATLKTRDAEHWLRVIHGAGVPVGPLLDVAQAAQLPQTQARNMIIEAGGVAMAGNPVKISGYPDPRVRPAAPKLDEHGAALRQEFGGYAGAHRTTEQATPPASPLETKVW</sequence>
<name>A0ABX5KD80_9BURK</name>
<dbReference type="Pfam" id="PF02515">
    <property type="entry name" value="CoA_transf_3"/>
    <property type="match status" value="1"/>
</dbReference>
<evidence type="ECO:0000256" key="1">
    <source>
        <dbReference type="ARBA" id="ARBA00022679"/>
    </source>
</evidence>